<gene>
    <name evidence="1" type="ORF">N5K24_12135</name>
</gene>
<dbReference type="Pfam" id="PF11041">
    <property type="entry name" value="Phage_Wedge1"/>
    <property type="match status" value="1"/>
</dbReference>
<reference evidence="1" key="1">
    <citation type="submission" date="2022-09" db="EMBL/GenBank/DDBJ databases">
        <title>Intensive care unit water sources are persistently colonized with multi-drug resistant bacteria and are the site of extensive horizontal gene transfer of antibiotic resistance genes.</title>
        <authorList>
            <person name="Diorio-Toth L."/>
        </authorList>
    </citation>
    <scope>NUCLEOTIDE SEQUENCE</scope>
    <source>
        <strain evidence="1">GD03676</strain>
    </source>
</reference>
<dbReference type="Proteomes" id="UP001161276">
    <property type="component" value="Unassembled WGS sequence"/>
</dbReference>
<accession>A0AA43B1X4</accession>
<proteinExistence type="predicted"/>
<dbReference type="RefSeq" id="WP_280026871.1">
    <property type="nucleotide sequence ID" value="NZ_JAOCKG010000004.1"/>
</dbReference>
<dbReference type="InterPro" id="IPR021283">
    <property type="entry name" value="Phage_Wedge1"/>
</dbReference>
<name>A0AA43B1X4_9BURK</name>
<dbReference type="EMBL" id="JAOCKG010000004">
    <property type="protein sequence ID" value="MDH2051152.1"/>
    <property type="molecule type" value="Genomic_DNA"/>
</dbReference>
<comment type="caution">
    <text evidence="1">The sequence shown here is derived from an EMBL/GenBank/DDBJ whole genome shotgun (WGS) entry which is preliminary data.</text>
</comment>
<evidence type="ECO:0000313" key="1">
    <source>
        <dbReference type="EMBL" id="MDH2051152.1"/>
    </source>
</evidence>
<organism evidence="1 2">
    <name type="scientific">Achromobacter marplatensis</name>
    <dbReference type="NCBI Taxonomy" id="470868"/>
    <lineage>
        <taxon>Bacteria</taxon>
        <taxon>Pseudomonadati</taxon>
        <taxon>Pseudomonadota</taxon>
        <taxon>Betaproteobacteria</taxon>
        <taxon>Burkholderiales</taxon>
        <taxon>Alcaligenaceae</taxon>
        <taxon>Achromobacter</taxon>
    </lineage>
</organism>
<sequence length="498" mass="53249">MTTNIVNVFEPAQFGIGDGATTQFQIGGPRETLTSITPTGVWRQDWQGNQRLYPTPRTNLQANSEVVGGFGWQLARTSGSTGARIGPDGALGMSLITQTVSPGPGYVYPASAYRPPVTSNTVYRVSVYLAKGNSQTPSFGVLDAVLGTVASCAIDWSVAEPVLFAFSNVIDSSVVAGPHDTYKVTLVVNSGAATSLVPVVYPDRFQGIGSTIYVGYAQTDLLGGAYIRTDTAPVTVTDYAASSTGLVIMGQVPAIGASLTWTGSYTYEYREDAPTLADRTVISQYANSPTLRQLIRNMDEYINPDADFDAFYDYVWNVETAQGFGLDVWGRIVGVGRMLTIPASETFLGYQEAYTAPTAATGAQPFGQAPMYVGAASSQTYRLADDAYRKLILVKALANISDCTSPSLNRLLSNLFAGRGRCYVTDTGLMEFRYVFEFALEPYEVAIMTQSGAIPKPAAVLANVLQVDVPTTFGFNEAVMQPFGSGVFFTSSGLIHAS</sequence>
<evidence type="ECO:0000313" key="2">
    <source>
        <dbReference type="Proteomes" id="UP001161276"/>
    </source>
</evidence>
<dbReference type="AlphaFoldDB" id="A0AA43B1X4"/>
<protein>
    <submittedName>
        <fullName evidence="1">DUF2612 domain-containing protein</fullName>
    </submittedName>
</protein>